<name>A0A8J3KLQ4_9ACTN</name>
<keyword evidence="3" id="KW-1185">Reference proteome</keyword>
<comment type="caution">
    <text evidence="2">The sequence shown here is derived from an EMBL/GenBank/DDBJ whole genome shotgun (WGS) entry which is preliminary data.</text>
</comment>
<gene>
    <name evidence="2" type="ORF">Cci01nite_44840</name>
</gene>
<feature type="domain" description="AB hydrolase-1" evidence="1">
    <location>
        <begin position="31"/>
        <end position="267"/>
    </location>
</feature>
<evidence type="ECO:0000313" key="3">
    <source>
        <dbReference type="Proteomes" id="UP000659904"/>
    </source>
</evidence>
<protein>
    <recommendedName>
        <fullName evidence="1">AB hydrolase-1 domain-containing protein</fullName>
    </recommendedName>
</protein>
<dbReference type="Gene3D" id="3.40.50.1820">
    <property type="entry name" value="alpha/beta hydrolase"/>
    <property type="match status" value="1"/>
</dbReference>
<dbReference type="PANTHER" id="PTHR43194">
    <property type="entry name" value="HYDROLASE ALPHA/BETA FOLD FAMILY"/>
    <property type="match status" value="1"/>
</dbReference>
<dbReference type="InterPro" id="IPR029058">
    <property type="entry name" value="AB_hydrolase_fold"/>
</dbReference>
<dbReference type="InterPro" id="IPR050228">
    <property type="entry name" value="Carboxylesterase_BioH"/>
</dbReference>
<dbReference type="Proteomes" id="UP000659904">
    <property type="component" value="Unassembled WGS sequence"/>
</dbReference>
<organism evidence="2 3">
    <name type="scientific">Catellatospora citrea</name>
    <dbReference type="NCBI Taxonomy" id="53366"/>
    <lineage>
        <taxon>Bacteria</taxon>
        <taxon>Bacillati</taxon>
        <taxon>Actinomycetota</taxon>
        <taxon>Actinomycetes</taxon>
        <taxon>Micromonosporales</taxon>
        <taxon>Micromonosporaceae</taxon>
        <taxon>Catellatospora</taxon>
    </lineage>
</organism>
<evidence type="ECO:0000313" key="2">
    <source>
        <dbReference type="EMBL" id="GIF99390.1"/>
    </source>
</evidence>
<dbReference type="Pfam" id="PF12697">
    <property type="entry name" value="Abhydrolase_6"/>
    <property type="match status" value="1"/>
</dbReference>
<dbReference type="InterPro" id="IPR000073">
    <property type="entry name" value="AB_hydrolase_1"/>
</dbReference>
<dbReference type="EMBL" id="BONH01000021">
    <property type="protein sequence ID" value="GIF99390.1"/>
    <property type="molecule type" value="Genomic_DNA"/>
</dbReference>
<dbReference type="RefSeq" id="WP_120322394.1">
    <property type="nucleotide sequence ID" value="NZ_BONH01000021.1"/>
</dbReference>
<dbReference type="PANTHER" id="PTHR43194:SF2">
    <property type="entry name" value="PEROXISOMAL MEMBRANE PROTEIN LPX1"/>
    <property type="match status" value="1"/>
</dbReference>
<reference evidence="2 3" key="1">
    <citation type="submission" date="2021-01" db="EMBL/GenBank/DDBJ databases">
        <title>Whole genome shotgun sequence of Catellatospora citrea NBRC 14495.</title>
        <authorList>
            <person name="Komaki H."/>
            <person name="Tamura T."/>
        </authorList>
    </citation>
    <scope>NUCLEOTIDE SEQUENCE [LARGE SCALE GENOMIC DNA]</scope>
    <source>
        <strain evidence="2 3">NBRC 14495</strain>
    </source>
</reference>
<sequence>MTATQHPPLRRREQDGWAIIENAPATVRHRVLLLPGLFCTAEFYTAMLADPALAEAGVLAMAADPPGFAGRPVPSGFDYTIERYADLVEQFAAREAVDVIVGHSYFANVGIEIAARGDYPGRLLLLSPSFSRDDEEHDLIALDEAGHVPVLGTLVWLGINPTLKKGMRDRLPSDRFNELFAQMKRNPHAANRRLVAGFFDNLRRHGDLASRLAGTGNTVWVGRGDRDEVGFTAQEQAAIAAAPHVALKTIPGAAHFSITDTPHEVVELVLALLADPADPAQA</sequence>
<dbReference type="AlphaFoldDB" id="A0A8J3KLQ4"/>
<dbReference type="SUPFAM" id="SSF53474">
    <property type="entry name" value="alpha/beta-Hydrolases"/>
    <property type="match status" value="1"/>
</dbReference>
<dbReference type="GO" id="GO:0003824">
    <property type="term" value="F:catalytic activity"/>
    <property type="evidence" value="ECO:0007669"/>
    <property type="project" value="UniProtKB-ARBA"/>
</dbReference>
<evidence type="ECO:0000259" key="1">
    <source>
        <dbReference type="Pfam" id="PF12697"/>
    </source>
</evidence>
<proteinExistence type="predicted"/>
<accession>A0A8J3KLQ4</accession>